<dbReference type="AlphaFoldDB" id="A0A9Q3HIW7"/>
<protein>
    <submittedName>
        <fullName evidence="1">Uncharacterized protein</fullName>
    </submittedName>
</protein>
<evidence type="ECO:0000313" key="2">
    <source>
        <dbReference type="Proteomes" id="UP000765509"/>
    </source>
</evidence>
<dbReference type="EMBL" id="AVOT02017776">
    <property type="protein sequence ID" value="MBW0504189.1"/>
    <property type="molecule type" value="Genomic_DNA"/>
</dbReference>
<sequence length="161" mass="18193">MASPHTAYASRPDGRKISTILRRALKWVIWPGWRRLLRLGDLSPVLSRRITGWCRASLTQRNSQSMLMAIDDAIDHGQRSWPSFKQPSDNKCIIQEIYSTTINFYSSGQASMHALAVPRTSYSWGGGVLESRDTWLSHTAARDLAVCSLDRCRHPPQLPSQ</sequence>
<comment type="caution">
    <text evidence="1">The sequence shown here is derived from an EMBL/GenBank/DDBJ whole genome shotgun (WGS) entry which is preliminary data.</text>
</comment>
<evidence type="ECO:0000313" key="1">
    <source>
        <dbReference type="EMBL" id="MBW0504189.1"/>
    </source>
</evidence>
<organism evidence="1 2">
    <name type="scientific">Austropuccinia psidii MF-1</name>
    <dbReference type="NCBI Taxonomy" id="1389203"/>
    <lineage>
        <taxon>Eukaryota</taxon>
        <taxon>Fungi</taxon>
        <taxon>Dikarya</taxon>
        <taxon>Basidiomycota</taxon>
        <taxon>Pucciniomycotina</taxon>
        <taxon>Pucciniomycetes</taxon>
        <taxon>Pucciniales</taxon>
        <taxon>Sphaerophragmiaceae</taxon>
        <taxon>Austropuccinia</taxon>
    </lineage>
</organism>
<proteinExistence type="predicted"/>
<name>A0A9Q3HIW7_9BASI</name>
<dbReference type="Proteomes" id="UP000765509">
    <property type="component" value="Unassembled WGS sequence"/>
</dbReference>
<keyword evidence="2" id="KW-1185">Reference proteome</keyword>
<reference evidence="1" key="1">
    <citation type="submission" date="2021-03" db="EMBL/GenBank/DDBJ databases">
        <title>Draft genome sequence of rust myrtle Austropuccinia psidii MF-1, a brazilian biotype.</title>
        <authorList>
            <person name="Quecine M.C."/>
            <person name="Pachon D.M.R."/>
            <person name="Bonatelli M.L."/>
            <person name="Correr F.H."/>
            <person name="Franceschini L.M."/>
            <person name="Leite T.F."/>
            <person name="Margarido G.R.A."/>
            <person name="Almeida C.A."/>
            <person name="Ferrarezi J.A."/>
            <person name="Labate C.A."/>
        </authorList>
    </citation>
    <scope>NUCLEOTIDE SEQUENCE</scope>
    <source>
        <strain evidence="1">MF-1</strain>
    </source>
</reference>
<gene>
    <name evidence="1" type="ORF">O181_043904</name>
</gene>
<accession>A0A9Q3HIW7</accession>